<dbReference type="PANTHER" id="PTHR30451">
    <property type="entry name" value="OUTER MEMBRANE USHER PROTEIN"/>
    <property type="match status" value="1"/>
</dbReference>
<dbReference type="EMBL" id="CP003282">
    <property type="protein sequence ID" value="AFG36417.1"/>
    <property type="molecule type" value="Genomic_DNA"/>
</dbReference>
<dbReference type="HOGENOM" id="CLU_334310_0_0_12"/>
<dbReference type="InterPro" id="IPR000015">
    <property type="entry name" value="Fimb_usher"/>
</dbReference>
<dbReference type="PATRIC" id="fig|889378.3.peg.315"/>
<accession>H9UFX4</accession>
<dbReference type="GO" id="GO:0009297">
    <property type="term" value="P:pilus assembly"/>
    <property type="evidence" value="ECO:0007669"/>
    <property type="project" value="InterPro"/>
</dbReference>
<organism evidence="1 2">
    <name type="scientific">Spirochaeta africana (strain ATCC 700263 / DSM 8902 / Z-7692)</name>
    <dbReference type="NCBI Taxonomy" id="889378"/>
    <lineage>
        <taxon>Bacteria</taxon>
        <taxon>Pseudomonadati</taxon>
        <taxon>Spirochaetota</taxon>
        <taxon>Spirochaetia</taxon>
        <taxon>Spirochaetales</taxon>
        <taxon>Spirochaetaceae</taxon>
        <taxon>Spirochaeta</taxon>
    </lineage>
</organism>
<proteinExistence type="predicted"/>
<evidence type="ECO:0000313" key="2">
    <source>
        <dbReference type="Proteomes" id="UP000007383"/>
    </source>
</evidence>
<dbReference type="Gene3D" id="2.60.40.3110">
    <property type="match status" value="1"/>
</dbReference>
<dbReference type="GO" id="GO:0009279">
    <property type="term" value="C:cell outer membrane"/>
    <property type="evidence" value="ECO:0007669"/>
    <property type="project" value="TreeGrafter"/>
</dbReference>
<dbReference type="PANTHER" id="PTHR30451:SF5">
    <property type="entry name" value="SLR0019 PROTEIN"/>
    <property type="match status" value="1"/>
</dbReference>
<dbReference type="TCDB" id="1.B.11.6.3">
    <property type="family name" value="the outer membrane fimbrial usher porin (fup) family"/>
</dbReference>
<name>H9UFX4_SPIAZ</name>
<dbReference type="GO" id="GO:0015473">
    <property type="term" value="F:fimbrial usher porin activity"/>
    <property type="evidence" value="ECO:0007669"/>
    <property type="project" value="InterPro"/>
</dbReference>
<evidence type="ECO:0000313" key="1">
    <source>
        <dbReference type="EMBL" id="AFG36417.1"/>
    </source>
</evidence>
<dbReference type="eggNOG" id="COG3188">
    <property type="taxonomic scope" value="Bacteria"/>
</dbReference>
<sequence length="854" mass="93223">MSASFCRIDKPDLTAAISLRRHKLQKFLRRPRPARSLNTRWCLTTLIASVLLLTSAIDHQLAAAESAVVQLPVYLHNTYLRDVSILIDPVEYTPHAVHSSLISSLEDYILPEILQQLPDHPEFIPLRHLDNAGLPVVFDEENAVLRIRPQQGTQPVTGVSLHQSSYPPTDQLTPGAILSSFLNIEGTAGIRYDSAAETETHSLAVGLASGLTWEIQPLTSYLHLYGSTVLDSTTAAPAAAEDLYLRYDYPPWLLSVDAGTVSLPPIGITSGAPRMYGIAIRRDDSLSPFQVTSSMGSIDIFLQRPSIIRILVDNQEVDKLELQAGPYRIEDIPLPAGRTTVTIEITDDLNRTERHEHRRFGFPSLLSPGTQQFSAAAGVLRQHTDFPVVGGNYHYGISPRVTIGSGLVTSRYEQLASLTGLIAAPAGNLQLTLASHFDADWDLDTAAQFEYQLQFSGNPQLPRIHAGARLLGPRLRTPSPIENPGNREHISIFTSVGQNLSPNLGLAATIRGSLRREPASDMVLLSLTAYSRHDRGANLSIRGSVQVYPDSPPEPRLGIHYSYSPGSEEGRRPTVSVYQDIREGSNAISAGMPVYEGHDTSIYASTNLQNPQLSSPDDPGHLAPAAGASLRLRSSVFEGDLSGRWSRHQSGHGSVREANLGFGTGLAYADGAIAATRPNRGAFVIAVPHPGFHDKQVSLSTESGRGNTRIWPWGTGIISNLRPYGYYSLYPDAPDLPEGYSFGTHRFIIQPGVQQGIRIMLGSPATVVLATSLRKSSGDLLPLAAGRVFHYESPVHPSLPEHGERFFSNRQGELELYDLVPGMYRIELNDGRSGTFTIPEDASGRYHLEAVYVE</sequence>
<keyword evidence="2" id="KW-1185">Reference proteome</keyword>
<dbReference type="Proteomes" id="UP000007383">
    <property type="component" value="Chromosome"/>
</dbReference>
<dbReference type="AlphaFoldDB" id="H9UFX4"/>
<gene>
    <name evidence="1" type="ordered locus">Spiaf_0309</name>
</gene>
<dbReference type="KEGG" id="sfc:Spiaf_0309"/>
<protein>
    <submittedName>
        <fullName evidence="1">P pilus assembly protein, porin PapC</fullName>
    </submittedName>
</protein>
<dbReference type="STRING" id="889378.Spiaf_0309"/>
<reference evidence="2" key="1">
    <citation type="journal article" date="2013" name="Stand. Genomic Sci.">
        <title>Complete genome sequence of the halophilic bacterium Spirochaeta africana type strain (Z-7692(T)) from the alkaline Lake Magadi in the East African Rift.</title>
        <authorList>
            <person name="Liolos K."/>
            <person name="Abt B."/>
            <person name="Scheuner C."/>
            <person name="Teshima H."/>
            <person name="Held B."/>
            <person name="Lapidus A."/>
            <person name="Nolan M."/>
            <person name="Lucas S."/>
            <person name="Deshpande S."/>
            <person name="Cheng J.F."/>
            <person name="Tapia R."/>
            <person name="Goodwin L.A."/>
            <person name="Pitluck S."/>
            <person name="Pagani I."/>
            <person name="Ivanova N."/>
            <person name="Mavromatis K."/>
            <person name="Mikhailova N."/>
            <person name="Huntemann M."/>
            <person name="Pati A."/>
            <person name="Chen A."/>
            <person name="Palaniappan K."/>
            <person name="Land M."/>
            <person name="Rohde M."/>
            <person name="Tindall B.J."/>
            <person name="Detter J.C."/>
            <person name="Goker M."/>
            <person name="Bristow J."/>
            <person name="Eisen J.A."/>
            <person name="Markowitz V."/>
            <person name="Hugenholtz P."/>
            <person name="Woyke T."/>
            <person name="Klenk H.P."/>
            <person name="Kyrpides N.C."/>
        </authorList>
    </citation>
    <scope>NUCLEOTIDE SEQUENCE</scope>
    <source>
        <strain evidence="2">ATCC 700263 / DSM 8902 / Z-7692</strain>
    </source>
</reference>